<dbReference type="GO" id="GO:0006284">
    <property type="term" value="P:base-excision repair"/>
    <property type="evidence" value="ECO:0007669"/>
    <property type="project" value="InterPro"/>
</dbReference>
<dbReference type="GO" id="GO:0046872">
    <property type="term" value="F:metal ion binding"/>
    <property type="evidence" value="ECO:0007669"/>
    <property type="project" value="UniProtKB-KW"/>
</dbReference>
<gene>
    <name evidence="2" type="ORF">HK099_003610</name>
</gene>
<dbReference type="EMBL" id="JADGJW010000239">
    <property type="protein sequence ID" value="KAJ3221283.1"/>
    <property type="molecule type" value="Genomic_DNA"/>
</dbReference>
<comment type="caution">
    <text evidence="2">The sequence shown here is derived from an EMBL/GenBank/DDBJ whole genome shotgun (WGS) entry which is preliminary data.</text>
</comment>
<feature type="binding site" evidence="1">
    <location>
        <position position="185"/>
    </location>
    <ligand>
        <name>Zn(2+)</name>
        <dbReference type="ChEBI" id="CHEBI:29105"/>
    </ligand>
</feature>
<proteinExistence type="predicted"/>
<accession>A0AAD5U1F7</accession>
<feature type="binding site" evidence="1">
    <location>
        <position position="7"/>
    </location>
    <ligand>
        <name>Zn(2+)</name>
        <dbReference type="ChEBI" id="CHEBI:29105"/>
    </ligand>
</feature>
<reference evidence="2" key="1">
    <citation type="submission" date="2020-05" db="EMBL/GenBank/DDBJ databases">
        <title>Phylogenomic resolution of chytrid fungi.</title>
        <authorList>
            <person name="Stajich J.E."/>
            <person name="Amses K."/>
            <person name="Simmons R."/>
            <person name="Seto K."/>
            <person name="Myers J."/>
            <person name="Bonds A."/>
            <person name="Quandt C.A."/>
            <person name="Barry K."/>
            <person name="Liu P."/>
            <person name="Grigoriev I."/>
            <person name="Longcore J.E."/>
            <person name="James T.Y."/>
        </authorList>
    </citation>
    <scope>NUCLEOTIDE SEQUENCE</scope>
    <source>
        <strain evidence="2">JEL0476</strain>
    </source>
</reference>
<dbReference type="Gene3D" id="1.10.340.30">
    <property type="entry name" value="Hypothetical protein, domain 2"/>
    <property type="match status" value="1"/>
</dbReference>
<feature type="binding site" evidence="1">
    <location>
        <position position="28"/>
    </location>
    <ligand>
        <name>Zn(2+)</name>
        <dbReference type="ChEBI" id="CHEBI:29105"/>
    </ligand>
</feature>
<evidence type="ECO:0008006" key="4">
    <source>
        <dbReference type="Google" id="ProtNLM"/>
    </source>
</evidence>
<dbReference type="PANTHER" id="PTHR30037:SF4">
    <property type="entry name" value="DNA-3-METHYLADENINE GLYCOSYLASE I"/>
    <property type="match status" value="1"/>
</dbReference>
<name>A0AAD5U1F7_9FUNG</name>
<evidence type="ECO:0000313" key="2">
    <source>
        <dbReference type="EMBL" id="KAJ3221283.1"/>
    </source>
</evidence>
<evidence type="ECO:0000313" key="3">
    <source>
        <dbReference type="Proteomes" id="UP001211065"/>
    </source>
</evidence>
<protein>
    <recommendedName>
        <fullName evidence="4">DNA-3-methyladenine glycosylase I</fullName>
    </recommendedName>
</protein>
<keyword evidence="3" id="KW-1185">Reference proteome</keyword>
<dbReference type="Proteomes" id="UP001211065">
    <property type="component" value="Unassembled WGS sequence"/>
</dbReference>
<dbReference type="PANTHER" id="PTHR30037">
    <property type="entry name" value="DNA-3-METHYLADENINE GLYCOSYLASE 1"/>
    <property type="match status" value="1"/>
</dbReference>
<dbReference type="InterPro" id="IPR005019">
    <property type="entry name" value="Adenine_glyco"/>
</dbReference>
<dbReference type="SUPFAM" id="SSF48150">
    <property type="entry name" value="DNA-glycosylase"/>
    <property type="match status" value="1"/>
</dbReference>
<dbReference type="Pfam" id="PF03352">
    <property type="entry name" value="Adenine_glyco"/>
    <property type="match status" value="1"/>
</dbReference>
<evidence type="ECO:0000256" key="1">
    <source>
        <dbReference type="PIRSR" id="PIRSR605019-1"/>
    </source>
</evidence>
<dbReference type="AlphaFoldDB" id="A0AAD5U1F7"/>
<keyword evidence="1" id="KW-0479">Metal-binding</keyword>
<dbReference type="InterPro" id="IPR052891">
    <property type="entry name" value="DNA-3mA_glycosylase"/>
</dbReference>
<dbReference type="InterPro" id="IPR011257">
    <property type="entry name" value="DNA_glycosylase"/>
</dbReference>
<dbReference type="GO" id="GO:0008725">
    <property type="term" value="F:DNA-3-methyladenine glycosylase activity"/>
    <property type="evidence" value="ECO:0007669"/>
    <property type="project" value="InterPro"/>
</dbReference>
<sequence>MIEKVRCSWVGSYPKKDTLLTEAMIKYHDKEWGFLNNTTNEYLFEFLILEGAQAGLSWSTILKKREGYRKAYMDYDIKKISNFTEKDKANLISNAEIVRNKAKITASIVNAKLYLKILDEYQNSFLNYLNSFEYTNVARIQGQTSLTESEISKKISSDLSKRGFKFVGSKIIHAYLQAIGIIDDHDYDCFLHQRNRI</sequence>
<keyword evidence="1" id="KW-0862">Zinc</keyword>
<feature type="binding site" evidence="1">
    <location>
        <position position="189"/>
    </location>
    <ligand>
        <name>Zn(2+)</name>
        <dbReference type="ChEBI" id="CHEBI:29105"/>
    </ligand>
</feature>
<organism evidence="2 3">
    <name type="scientific">Clydaea vesicula</name>
    <dbReference type="NCBI Taxonomy" id="447962"/>
    <lineage>
        <taxon>Eukaryota</taxon>
        <taxon>Fungi</taxon>
        <taxon>Fungi incertae sedis</taxon>
        <taxon>Chytridiomycota</taxon>
        <taxon>Chytridiomycota incertae sedis</taxon>
        <taxon>Chytridiomycetes</taxon>
        <taxon>Lobulomycetales</taxon>
        <taxon>Lobulomycetaceae</taxon>
        <taxon>Clydaea</taxon>
    </lineage>
</organism>